<reference evidence="2" key="1">
    <citation type="submission" date="2020-07" db="EMBL/GenBank/DDBJ databases">
        <title>Multicomponent nature underlies the extraordinary mechanical properties of spider dragline silk.</title>
        <authorList>
            <person name="Kono N."/>
            <person name="Nakamura H."/>
            <person name="Mori M."/>
            <person name="Yoshida Y."/>
            <person name="Ohtoshi R."/>
            <person name="Malay A.D."/>
            <person name="Moran D.A.P."/>
            <person name="Tomita M."/>
            <person name="Numata K."/>
            <person name="Arakawa K."/>
        </authorList>
    </citation>
    <scope>NUCLEOTIDE SEQUENCE</scope>
</reference>
<keyword evidence="1" id="KW-0812">Transmembrane</keyword>
<feature type="non-terminal residue" evidence="2">
    <location>
        <position position="1"/>
    </location>
</feature>
<name>A0A8X6GDH9_TRICU</name>
<dbReference type="Proteomes" id="UP000887116">
    <property type="component" value="Unassembled WGS sequence"/>
</dbReference>
<evidence type="ECO:0000256" key="1">
    <source>
        <dbReference type="SAM" id="Phobius"/>
    </source>
</evidence>
<feature type="transmembrane region" description="Helical" evidence="1">
    <location>
        <begin position="20"/>
        <end position="39"/>
    </location>
</feature>
<protein>
    <submittedName>
        <fullName evidence="2">Uncharacterized protein</fullName>
    </submittedName>
</protein>
<evidence type="ECO:0000313" key="3">
    <source>
        <dbReference type="Proteomes" id="UP000887116"/>
    </source>
</evidence>
<gene>
    <name evidence="2" type="ORF">TNCT_556641</name>
</gene>
<keyword evidence="1" id="KW-1133">Transmembrane helix</keyword>
<evidence type="ECO:0000313" key="2">
    <source>
        <dbReference type="EMBL" id="GFR00944.1"/>
    </source>
</evidence>
<accession>A0A8X6GDH9</accession>
<sequence>YQAFIETVDLIIVCAAATKLYIDGLIIPLLDTIIAAIVFSR</sequence>
<keyword evidence="1" id="KW-0472">Membrane</keyword>
<comment type="caution">
    <text evidence="2">The sequence shown here is derived from an EMBL/GenBank/DDBJ whole genome shotgun (WGS) entry which is preliminary data.</text>
</comment>
<proteinExistence type="predicted"/>
<dbReference type="EMBL" id="BMAO01025172">
    <property type="protein sequence ID" value="GFR00944.1"/>
    <property type="molecule type" value="Genomic_DNA"/>
</dbReference>
<dbReference type="AlphaFoldDB" id="A0A8X6GDH9"/>
<organism evidence="2 3">
    <name type="scientific">Trichonephila clavata</name>
    <name type="common">Joro spider</name>
    <name type="synonym">Nephila clavata</name>
    <dbReference type="NCBI Taxonomy" id="2740835"/>
    <lineage>
        <taxon>Eukaryota</taxon>
        <taxon>Metazoa</taxon>
        <taxon>Ecdysozoa</taxon>
        <taxon>Arthropoda</taxon>
        <taxon>Chelicerata</taxon>
        <taxon>Arachnida</taxon>
        <taxon>Araneae</taxon>
        <taxon>Araneomorphae</taxon>
        <taxon>Entelegynae</taxon>
        <taxon>Araneoidea</taxon>
        <taxon>Nephilidae</taxon>
        <taxon>Trichonephila</taxon>
    </lineage>
</organism>
<keyword evidence="3" id="KW-1185">Reference proteome</keyword>